<reference evidence="1" key="1">
    <citation type="submission" date="2021-01" db="EMBL/GenBank/DDBJ databases">
        <authorList>
            <consortium name="Genoscope - CEA"/>
            <person name="William W."/>
        </authorList>
    </citation>
    <scope>NUCLEOTIDE SEQUENCE</scope>
</reference>
<organism evidence="1">
    <name type="scientific">Brassica napus</name>
    <name type="common">Rape</name>
    <dbReference type="NCBI Taxonomy" id="3708"/>
    <lineage>
        <taxon>Eukaryota</taxon>
        <taxon>Viridiplantae</taxon>
        <taxon>Streptophyta</taxon>
        <taxon>Embryophyta</taxon>
        <taxon>Tracheophyta</taxon>
        <taxon>Spermatophyta</taxon>
        <taxon>Magnoliopsida</taxon>
        <taxon>eudicotyledons</taxon>
        <taxon>Gunneridae</taxon>
        <taxon>Pentapetalae</taxon>
        <taxon>rosids</taxon>
        <taxon>malvids</taxon>
        <taxon>Brassicales</taxon>
        <taxon>Brassicaceae</taxon>
        <taxon>Brassiceae</taxon>
        <taxon>Brassica</taxon>
    </lineage>
</organism>
<proteinExistence type="predicted"/>
<gene>
    <name evidence="1" type="ORF">DARMORV10_C02P31330.1</name>
</gene>
<sequence>MYFASCVCLDEPLYVGTCVFFSSSESVNGAKAGQNEAQEPSSSKELSLVIANEPEVKPSELSGEPSVLVLDKGVPTDSDLQKGKTRRQTKKDVAMVYVCGKSERAKKLAVPQQSPFKENNTAKVIILNKRVGQGYDPFAPVDKKMLKVLTDWVKLDPNEHWIDKWISIPKKNIVVWDSIISHISPEELDVFCNKNAKAIREKMVVDIFKETSECHSKENKDNDENLGTYDEQEGLRGVKSSGRLTRRSSTSFLTWWTCMASFFAWWTRMASFISFSIAPTKISILISSVSPDHALLLEESMCVPQLVVQHKDIYSLNILQTKYPLSKPGIQVWRYANHHMIQQL</sequence>
<accession>A0A816K512</accession>
<protein>
    <submittedName>
        <fullName evidence="1">(rape) hypothetical protein</fullName>
    </submittedName>
</protein>
<dbReference type="Proteomes" id="UP001295469">
    <property type="component" value="Chromosome C02"/>
</dbReference>
<evidence type="ECO:0000313" key="1">
    <source>
        <dbReference type="EMBL" id="CAF1910592.1"/>
    </source>
</evidence>
<name>A0A816K512_BRANA</name>
<dbReference type="AlphaFoldDB" id="A0A816K512"/>
<dbReference type="EMBL" id="HG994366">
    <property type="protein sequence ID" value="CAF1910592.1"/>
    <property type="molecule type" value="Genomic_DNA"/>
</dbReference>
<dbReference type="Gramene" id="CDX82051">
    <property type="protein sequence ID" value="CDX82051"/>
    <property type="gene ID" value="GSBRNA2T00137054001"/>
</dbReference>
<dbReference type="OMA" id="QVWRYAN"/>